<sequence>MPALLCVRCITKTPPSHRHVARKGSFVASDTLEFCLRACALWWLPLLMTSVPAVATSGVQKNITIGVMLSMSGPKSLGVEARRAIELSFQRINDSPQYSAITDQDYVFQYLLDDVPCDPSDAFAAMLDIFSRSGEHLHGLAQDAFVGPSCDEVCQPGGRLARYYDVLMISYGCESSIFDDKEEFPTFGRTTPTFKDMEAFFAEVIAHYKWPRVTLVTMTTPVWQETLTEFESRIGSKSVQVMRLSLESVTFIRSQEFVEVLKNESERSRVFVLLMYSDAMLEFMRQADRAGLRDGRYAFLSVDYAGSSAHTGDLTFLDVLVYGGI</sequence>
<evidence type="ECO:0000256" key="3">
    <source>
        <dbReference type="ARBA" id="ARBA00022989"/>
    </source>
</evidence>
<protein>
    <submittedName>
        <fullName evidence="7">Retinal guanylyl cyclase 2</fullName>
    </submittedName>
</protein>
<comment type="subcellular location">
    <subcellularLocation>
        <location evidence="1">Membrane</location>
    </subcellularLocation>
</comment>
<evidence type="ECO:0000256" key="2">
    <source>
        <dbReference type="ARBA" id="ARBA00022692"/>
    </source>
</evidence>
<dbReference type="InterPro" id="IPR052612">
    <property type="entry name" value="ANP_Clearance_Receptor"/>
</dbReference>
<keyword evidence="4" id="KW-0472">Membrane</keyword>
<evidence type="ECO:0000256" key="1">
    <source>
        <dbReference type="ARBA" id="ARBA00004370"/>
    </source>
</evidence>
<evidence type="ECO:0000313" key="6">
    <source>
        <dbReference type="Proteomes" id="UP000694888"/>
    </source>
</evidence>
<dbReference type="RefSeq" id="XP_005108960.1">
    <property type="nucleotide sequence ID" value="XM_005108903.3"/>
</dbReference>
<keyword evidence="3" id="KW-1133">Transmembrane helix</keyword>
<feature type="domain" description="Receptor ligand binding region" evidence="5">
    <location>
        <begin position="82"/>
        <end position="311"/>
    </location>
</feature>
<keyword evidence="6" id="KW-1185">Reference proteome</keyword>
<evidence type="ECO:0000256" key="4">
    <source>
        <dbReference type="ARBA" id="ARBA00023136"/>
    </source>
</evidence>
<gene>
    <name evidence="7" type="primary">LOC101846250</name>
</gene>
<dbReference type="Gene3D" id="3.40.50.2300">
    <property type="match status" value="1"/>
</dbReference>
<dbReference type="PANTHER" id="PTHR44755:SF8">
    <property type="entry name" value="RECEPTOR LIGAND BINDING REGION DOMAIN-CONTAINING PROTEIN"/>
    <property type="match status" value="1"/>
</dbReference>
<dbReference type="InterPro" id="IPR028082">
    <property type="entry name" value="Peripla_BP_I"/>
</dbReference>
<keyword evidence="2" id="KW-0812">Transmembrane</keyword>
<dbReference type="InterPro" id="IPR001828">
    <property type="entry name" value="ANF_lig-bd_rcpt"/>
</dbReference>
<name>A0ABM0K538_APLCA</name>
<evidence type="ECO:0000313" key="7">
    <source>
        <dbReference type="RefSeq" id="XP_005108960.1"/>
    </source>
</evidence>
<dbReference type="Pfam" id="PF01094">
    <property type="entry name" value="ANF_receptor"/>
    <property type="match status" value="1"/>
</dbReference>
<accession>A0ABM0K538</accession>
<reference evidence="7" key="1">
    <citation type="submission" date="2025-08" db="UniProtKB">
        <authorList>
            <consortium name="RefSeq"/>
        </authorList>
    </citation>
    <scope>IDENTIFICATION</scope>
</reference>
<dbReference type="Proteomes" id="UP000694888">
    <property type="component" value="Unplaced"/>
</dbReference>
<evidence type="ECO:0000259" key="5">
    <source>
        <dbReference type="Pfam" id="PF01094"/>
    </source>
</evidence>
<dbReference type="GeneID" id="101846250"/>
<dbReference type="PANTHER" id="PTHR44755">
    <property type="entry name" value="NATRIURETIC PEPTIDE RECEPTOR 3-RELATED"/>
    <property type="match status" value="1"/>
</dbReference>
<proteinExistence type="predicted"/>
<dbReference type="SUPFAM" id="SSF53822">
    <property type="entry name" value="Periplasmic binding protein-like I"/>
    <property type="match status" value="1"/>
</dbReference>
<organism evidence="6 7">
    <name type="scientific">Aplysia californica</name>
    <name type="common">California sea hare</name>
    <dbReference type="NCBI Taxonomy" id="6500"/>
    <lineage>
        <taxon>Eukaryota</taxon>
        <taxon>Metazoa</taxon>
        <taxon>Spiralia</taxon>
        <taxon>Lophotrochozoa</taxon>
        <taxon>Mollusca</taxon>
        <taxon>Gastropoda</taxon>
        <taxon>Heterobranchia</taxon>
        <taxon>Euthyneura</taxon>
        <taxon>Tectipleura</taxon>
        <taxon>Aplysiida</taxon>
        <taxon>Aplysioidea</taxon>
        <taxon>Aplysiidae</taxon>
        <taxon>Aplysia</taxon>
    </lineage>
</organism>